<dbReference type="Proteomes" id="UP000539953">
    <property type="component" value="Unassembled WGS sequence"/>
</dbReference>
<evidence type="ECO:0000313" key="3">
    <source>
        <dbReference type="Proteomes" id="UP000539953"/>
    </source>
</evidence>
<dbReference type="InterPro" id="IPR006944">
    <property type="entry name" value="Phage/GTA_portal"/>
</dbReference>
<comment type="caution">
    <text evidence="2">The sequence shown here is derived from an EMBL/GenBank/DDBJ whole genome shotgun (WGS) entry which is preliminary data.</text>
</comment>
<dbReference type="Pfam" id="PF04860">
    <property type="entry name" value="Phage_portal"/>
    <property type="match status" value="1"/>
</dbReference>
<sequence length="380" mass="42006">MSIFSKLFRRKAPPRAVLEIDNEFTAFSGTAYGNAAFRSAVDAIARHAAKLQAHCKDSRLETVLQKTPNSYMSAYDLLYKTAAAYFTNNNAFLLLVRDEQGLVTALYPIIPASVEFKPGTDGEIFLDCLFPDGRQVTFPYSDVIHLRRHFLSNDLSGETNAPLFPLLDTAQTLTQGISASVKNGTSIRGVLKFTSLVNPAQVKAEKDKFVADYFNPENSGGIAATDQRFDFVPTNVTAYNVPREQIEAVNGQIYDYLGVNAAIINGSYTEDEFSAFYESVIEPFAMQLSGEFALKCAADVVFTPERMEFSTADTKIKLLHEAAPLGVITINEARHLLALPPIDGGERRLQSLNYVSAEKADSYQLNESEENSNEETDKKQ</sequence>
<dbReference type="RefSeq" id="WP_183326692.1">
    <property type="nucleotide sequence ID" value="NZ_JACHHK010000001.1"/>
</dbReference>
<reference evidence="2 3" key="1">
    <citation type="submission" date="2020-08" db="EMBL/GenBank/DDBJ databases">
        <title>Genomic Encyclopedia of Type Strains, Phase IV (KMG-IV): sequencing the most valuable type-strain genomes for metagenomic binning, comparative biology and taxonomic classification.</title>
        <authorList>
            <person name="Goeker M."/>
        </authorList>
    </citation>
    <scope>NUCLEOTIDE SEQUENCE [LARGE SCALE GENOMIC DNA]</scope>
    <source>
        <strain evidence="2 3">DSM 25799</strain>
    </source>
</reference>
<dbReference type="EMBL" id="JACHHK010000001">
    <property type="protein sequence ID" value="MBB5182213.1"/>
    <property type="molecule type" value="Genomic_DNA"/>
</dbReference>
<proteinExistence type="predicted"/>
<feature type="region of interest" description="Disordered" evidence="1">
    <location>
        <begin position="359"/>
        <end position="380"/>
    </location>
</feature>
<keyword evidence="3" id="KW-1185">Reference proteome</keyword>
<protein>
    <submittedName>
        <fullName evidence="2">HK97 family phage portal protein</fullName>
    </submittedName>
</protein>
<dbReference type="AlphaFoldDB" id="A0A7W8FUK6"/>
<evidence type="ECO:0000313" key="2">
    <source>
        <dbReference type="EMBL" id="MBB5182213.1"/>
    </source>
</evidence>
<name>A0A7W8FUK6_9FIRM</name>
<evidence type="ECO:0000256" key="1">
    <source>
        <dbReference type="SAM" id="MobiDB-lite"/>
    </source>
</evidence>
<accession>A0A7W8FUK6</accession>
<organism evidence="2 3">
    <name type="scientific">Catenisphaera adipataccumulans</name>
    <dbReference type="NCBI Taxonomy" id="700500"/>
    <lineage>
        <taxon>Bacteria</taxon>
        <taxon>Bacillati</taxon>
        <taxon>Bacillota</taxon>
        <taxon>Erysipelotrichia</taxon>
        <taxon>Erysipelotrichales</taxon>
        <taxon>Erysipelotrichaceae</taxon>
        <taxon>Catenisphaera</taxon>
    </lineage>
</organism>
<gene>
    <name evidence="2" type="ORF">HNQ47_000216</name>
</gene>